<dbReference type="PANTHER" id="PTHR33692:SF1">
    <property type="entry name" value="RIBOSOME MATURATION FACTOR RIMM"/>
    <property type="match status" value="1"/>
</dbReference>
<dbReference type="GO" id="GO:0006364">
    <property type="term" value="P:rRNA processing"/>
    <property type="evidence" value="ECO:0007669"/>
    <property type="project" value="UniProtKB-KW"/>
</dbReference>
<organism evidence="7">
    <name type="scientific">hydrothermal vent metagenome</name>
    <dbReference type="NCBI Taxonomy" id="652676"/>
    <lineage>
        <taxon>unclassified sequences</taxon>
        <taxon>metagenomes</taxon>
        <taxon>ecological metagenomes</taxon>
    </lineage>
</organism>
<name>A0A1W1DD53_9ZZZZ</name>
<dbReference type="InterPro" id="IPR011033">
    <property type="entry name" value="PRC_barrel-like_sf"/>
</dbReference>
<keyword evidence="1" id="KW-0963">Cytoplasm</keyword>
<accession>A0A1W1DD53</accession>
<evidence type="ECO:0000259" key="6">
    <source>
        <dbReference type="Pfam" id="PF24986"/>
    </source>
</evidence>
<dbReference type="GO" id="GO:0043022">
    <property type="term" value="F:ribosome binding"/>
    <property type="evidence" value="ECO:0007669"/>
    <property type="project" value="InterPro"/>
</dbReference>
<protein>
    <submittedName>
        <fullName evidence="7">16S rRNA processing protein RimM</fullName>
    </submittedName>
</protein>
<evidence type="ECO:0000259" key="5">
    <source>
        <dbReference type="Pfam" id="PF01782"/>
    </source>
</evidence>
<dbReference type="AlphaFoldDB" id="A0A1W1DD53"/>
<feature type="domain" description="Ribosome maturation factor RimM PRC barrel" evidence="6">
    <location>
        <begin position="80"/>
        <end position="145"/>
    </location>
</feature>
<dbReference type="Gene3D" id="2.40.30.60">
    <property type="entry name" value="RimM"/>
    <property type="match status" value="1"/>
</dbReference>
<proteinExistence type="inferred from homology"/>
<dbReference type="GO" id="GO:0005840">
    <property type="term" value="C:ribosome"/>
    <property type="evidence" value="ECO:0007669"/>
    <property type="project" value="InterPro"/>
</dbReference>
<dbReference type="Pfam" id="PF24986">
    <property type="entry name" value="PRC_RimM"/>
    <property type="match status" value="1"/>
</dbReference>
<dbReference type="InterPro" id="IPR009000">
    <property type="entry name" value="Transl_B-barrel_sf"/>
</dbReference>
<evidence type="ECO:0000256" key="1">
    <source>
        <dbReference type="ARBA" id="ARBA00022490"/>
    </source>
</evidence>
<dbReference type="EMBL" id="FPHS01000055">
    <property type="protein sequence ID" value="SFV78891.1"/>
    <property type="molecule type" value="Genomic_DNA"/>
</dbReference>
<evidence type="ECO:0000313" key="9">
    <source>
        <dbReference type="EMBL" id="SFV81236.1"/>
    </source>
</evidence>
<dbReference type="Gene3D" id="2.30.30.240">
    <property type="entry name" value="PRC-barrel domain"/>
    <property type="match status" value="1"/>
</dbReference>
<evidence type="ECO:0000256" key="2">
    <source>
        <dbReference type="ARBA" id="ARBA00022517"/>
    </source>
</evidence>
<dbReference type="SUPFAM" id="SSF50447">
    <property type="entry name" value="Translation proteins"/>
    <property type="match status" value="1"/>
</dbReference>
<dbReference type="HAMAP" id="MF_00014">
    <property type="entry name" value="Ribosome_mat_RimM"/>
    <property type="match status" value="1"/>
</dbReference>
<dbReference type="InterPro" id="IPR002676">
    <property type="entry name" value="RimM_N"/>
</dbReference>
<dbReference type="PANTHER" id="PTHR33692">
    <property type="entry name" value="RIBOSOME MATURATION FACTOR RIMM"/>
    <property type="match status" value="1"/>
</dbReference>
<dbReference type="Pfam" id="PF01782">
    <property type="entry name" value="RimM"/>
    <property type="match status" value="1"/>
</dbReference>
<dbReference type="InterPro" id="IPR056792">
    <property type="entry name" value="PRC_RimM"/>
</dbReference>
<keyword evidence="2" id="KW-0690">Ribosome biogenesis</keyword>
<reference evidence="7" key="1">
    <citation type="submission" date="2016-10" db="EMBL/GenBank/DDBJ databases">
        <authorList>
            <person name="de Groot N.N."/>
        </authorList>
    </citation>
    <scope>NUCLEOTIDE SEQUENCE</scope>
</reference>
<gene>
    <name evidence="7" type="ORF">MNB_SUP05-11-10</name>
    <name evidence="8" type="ORF">MNB_SUP05-12-241</name>
    <name evidence="9" type="ORF">MNB_SUP05-6-414</name>
</gene>
<feature type="domain" description="RimM N-terminal" evidence="5">
    <location>
        <begin position="1"/>
        <end position="69"/>
    </location>
</feature>
<keyword evidence="4" id="KW-0143">Chaperone</keyword>
<dbReference type="EMBL" id="FPHV01000055">
    <property type="protein sequence ID" value="SFV81236.1"/>
    <property type="molecule type" value="Genomic_DNA"/>
</dbReference>
<sequence>MKLFSHTQPRKNILSYQPWHIQIDGQWQTLDILKGREQGKTIVAQLKDINNREQAQSMIGIDLYIEKSQLPKLPEGEHYWEDLIGLEVINQQQVVLGKVSNLVDTGANNVLVVNGDKEHWVPYIQPFLISVDMPKKQILVDWDEDF</sequence>
<dbReference type="SUPFAM" id="SSF50346">
    <property type="entry name" value="PRC-barrel domain"/>
    <property type="match status" value="1"/>
</dbReference>
<evidence type="ECO:0000313" key="8">
    <source>
        <dbReference type="EMBL" id="SFV80359.1"/>
    </source>
</evidence>
<dbReference type="EMBL" id="FPHT01000080">
    <property type="protein sequence ID" value="SFV80359.1"/>
    <property type="molecule type" value="Genomic_DNA"/>
</dbReference>
<dbReference type="InterPro" id="IPR036976">
    <property type="entry name" value="RimM_N_sf"/>
</dbReference>
<dbReference type="InterPro" id="IPR011961">
    <property type="entry name" value="RimM"/>
</dbReference>
<keyword evidence="3" id="KW-0698">rRNA processing</keyword>
<dbReference type="NCBIfam" id="TIGR02273">
    <property type="entry name" value="16S_RimM"/>
    <property type="match status" value="1"/>
</dbReference>
<evidence type="ECO:0000256" key="4">
    <source>
        <dbReference type="ARBA" id="ARBA00023186"/>
    </source>
</evidence>
<evidence type="ECO:0000313" key="7">
    <source>
        <dbReference type="EMBL" id="SFV78891.1"/>
    </source>
</evidence>
<evidence type="ECO:0000256" key="3">
    <source>
        <dbReference type="ARBA" id="ARBA00022552"/>
    </source>
</evidence>